<dbReference type="Proteomes" id="UP001652624">
    <property type="component" value="Chromosome 4"/>
</dbReference>
<feature type="transmembrane region" description="Helical" evidence="14">
    <location>
        <begin position="370"/>
        <end position="389"/>
    </location>
</feature>
<keyword evidence="3" id="KW-0813">Transport</keyword>
<dbReference type="GO" id="GO:0016324">
    <property type="term" value="C:apical plasma membrane"/>
    <property type="evidence" value="ECO:0007669"/>
    <property type="project" value="UniProtKB-SubCell"/>
</dbReference>
<keyword evidence="7 14" id="KW-1133">Transmembrane helix</keyword>
<evidence type="ECO:0000259" key="15">
    <source>
        <dbReference type="PROSITE" id="PS50850"/>
    </source>
</evidence>
<feature type="transmembrane region" description="Helical" evidence="14">
    <location>
        <begin position="294"/>
        <end position="317"/>
    </location>
</feature>
<evidence type="ECO:0000256" key="13">
    <source>
        <dbReference type="ARBA" id="ARBA00035839"/>
    </source>
</evidence>
<dbReference type="GO" id="GO:0019534">
    <property type="term" value="F:toxin transmembrane transporter activity"/>
    <property type="evidence" value="ECO:0007669"/>
    <property type="project" value="TreeGrafter"/>
</dbReference>
<feature type="transmembrane region" description="Helical" evidence="14">
    <location>
        <begin position="458"/>
        <end position="481"/>
    </location>
</feature>
<evidence type="ECO:0000256" key="8">
    <source>
        <dbReference type="ARBA" id="ARBA00023053"/>
    </source>
</evidence>
<dbReference type="eggNOG" id="KOG2532">
    <property type="taxonomic scope" value="Eukaryota"/>
</dbReference>
<feature type="transmembrane region" description="Helical" evidence="14">
    <location>
        <begin position="202"/>
        <end position="224"/>
    </location>
</feature>
<evidence type="ECO:0000313" key="16">
    <source>
        <dbReference type="Proteomes" id="UP001652624"/>
    </source>
</evidence>
<feature type="transmembrane region" description="Helical" evidence="14">
    <location>
        <begin position="428"/>
        <end position="452"/>
    </location>
</feature>
<dbReference type="PANTHER" id="PTHR11662">
    <property type="entry name" value="SOLUTE CARRIER FAMILY 17"/>
    <property type="match status" value="1"/>
</dbReference>
<dbReference type="InterPro" id="IPR020846">
    <property type="entry name" value="MFS_dom"/>
</dbReference>
<dbReference type="Gene3D" id="1.20.1250.20">
    <property type="entry name" value="MFS general substrate transporter like domains"/>
    <property type="match status" value="2"/>
</dbReference>
<dbReference type="AlphaFoldDB" id="A0A1S2ZX82"/>
<organism evidence="16 17">
    <name type="scientific">Erinaceus europaeus</name>
    <name type="common">Western European hedgehog</name>
    <dbReference type="NCBI Taxonomy" id="9365"/>
    <lineage>
        <taxon>Eukaryota</taxon>
        <taxon>Metazoa</taxon>
        <taxon>Chordata</taxon>
        <taxon>Craniata</taxon>
        <taxon>Vertebrata</taxon>
        <taxon>Euteleostomi</taxon>
        <taxon>Mammalia</taxon>
        <taxon>Eutheria</taxon>
        <taxon>Laurasiatheria</taxon>
        <taxon>Eulipotyphla</taxon>
        <taxon>Erinaceidae</taxon>
        <taxon>Erinaceinae</taxon>
        <taxon>Erinaceus</taxon>
    </lineage>
</organism>
<accession>A0A1S2ZX82</accession>
<dbReference type="GO" id="GO:0008308">
    <property type="term" value="F:voltage-gated monoatomic anion channel activity"/>
    <property type="evidence" value="ECO:0007669"/>
    <property type="project" value="TreeGrafter"/>
</dbReference>
<evidence type="ECO:0000256" key="11">
    <source>
        <dbReference type="ARBA" id="ARBA00023180"/>
    </source>
</evidence>
<dbReference type="GO" id="GO:0015293">
    <property type="term" value="F:symporter activity"/>
    <property type="evidence" value="ECO:0007669"/>
    <property type="project" value="UniProtKB-KW"/>
</dbReference>
<keyword evidence="12" id="KW-0739">Sodium transport</keyword>
<dbReference type="RefSeq" id="XP_060045254.1">
    <property type="nucleotide sequence ID" value="XM_060189271.1"/>
</dbReference>
<feature type="transmembrane region" description="Helical" evidence="14">
    <location>
        <begin position="230"/>
        <end position="253"/>
    </location>
</feature>
<name>A0A1S2ZX82_ERIEU</name>
<feature type="transmembrane region" description="Helical" evidence="14">
    <location>
        <begin position="114"/>
        <end position="133"/>
    </location>
</feature>
<keyword evidence="11" id="KW-0325">Glycoprotein</keyword>
<dbReference type="GeneID" id="103116076"/>
<dbReference type="GO" id="GO:0015143">
    <property type="term" value="F:urate transmembrane transporter activity"/>
    <property type="evidence" value="ECO:0007669"/>
    <property type="project" value="TreeGrafter"/>
</dbReference>
<keyword evidence="10 14" id="KW-0472">Membrane</keyword>
<feature type="transmembrane region" description="Helical" evidence="14">
    <location>
        <begin position="337"/>
        <end position="358"/>
    </location>
</feature>
<evidence type="ECO:0000256" key="12">
    <source>
        <dbReference type="ARBA" id="ARBA00023201"/>
    </source>
</evidence>
<comment type="subcellular location">
    <subcellularLocation>
        <location evidence="1">Apical cell membrane</location>
        <topology evidence="1">Multi-pass membrane protein</topology>
    </subcellularLocation>
</comment>
<gene>
    <name evidence="17 18" type="primary">SLC17A3</name>
</gene>
<evidence type="ECO:0000256" key="9">
    <source>
        <dbReference type="ARBA" id="ARBA00023065"/>
    </source>
</evidence>
<evidence type="ECO:0000256" key="6">
    <source>
        <dbReference type="ARBA" id="ARBA00022847"/>
    </source>
</evidence>
<dbReference type="FunFam" id="1.20.1250.20:FF:000003">
    <property type="entry name" value="Solute carrier family 17 member 3"/>
    <property type="match status" value="1"/>
</dbReference>
<comment type="catalytic activity">
    <reaction evidence="13">
        <text>3 Na(+)(out) + phosphate(out) = 3 Na(+)(in) + phosphate(in)</text>
        <dbReference type="Rhea" id="RHEA:71255"/>
        <dbReference type="ChEBI" id="CHEBI:29101"/>
        <dbReference type="ChEBI" id="CHEBI:43474"/>
    </reaction>
</comment>
<dbReference type="PROSITE" id="PS50850">
    <property type="entry name" value="MFS"/>
    <property type="match status" value="1"/>
</dbReference>
<dbReference type="PANTHER" id="PTHR11662:SF134">
    <property type="entry name" value="SODIUM-DEPENDENT PHOSPHATE TRANSPORT PROTEIN 4"/>
    <property type="match status" value="1"/>
</dbReference>
<reference evidence="17" key="1">
    <citation type="submission" date="2025-04" db="UniProtKB">
        <authorList>
            <consortium name="RefSeq"/>
        </authorList>
    </citation>
    <scope>IDENTIFICATION</scope>
</reference>
<feature type="domain" description="Major facilitator superfamily (MFS) profile" evidence="15">
    <location>
        <begin position="57"/>
        <end position="486"/>
    </location>
</feature>
<feature type="transmembrane region" description="Helical" evidence="14">
    <location>
        <begin position="395"/>
        <end position="416"/>
    </location>
</feature>
<dbReference type="RefSeq" id="XP_007526002.1">
    <property type="nucleotide sequence ID" value="XM_007525940.2"/>
</dbReference>
<dbReference type="FunFam" id="1.20.1250.20:FF:000060">
    <property type="entry name" value="Solute carrier family 17 member 3"/>
    <property type="match status" value="1"/>
</dbReference>
<evidence type="ECO:0000313" key="18">
    <source>
        <dbReference type="RefSeq" id="XP_060045254.1"/>
    </source>
</evidence>
<feature type="transmembrane region" description="Helical" evidence="14">
    <location>
        <begin position="145"/>
        <end position="170"/>
    </location>
</feature>
<dbReference type="SUPFAM" id="SSF103473">
    <property type="entry name" value="MFS general substrate transporter"/>
    <property type="match status" value="1"/>
</dbReference>
<evidence type="ECO:0000256" key="2">
    <source>
        <dbReference type="ARBA" id="ARBA00008586"/>
    </source>
</evidence>
<evidence type="ECO:0000256" key="7">
    <source>
        <dbReference type="ARBA" id="ARBA00022989"/>
    </source>
</evidence>
<keyword evidence="6" id="KW-0769">Symport</keyword>
<dbReference type="CDD" id="cd17318">
    <property type="entry name" value="MFS_SLC17"/>
    <property type="match status" value="1"/>
</dbReference>
<proteinExistence type="inferred from homology"/>
<keyword evidence="8" id="KW-0915">Sodium</keyword>
<dbReference type="InParanoid" id="A0A1S2ZX82"/>
<evidence type="ECO:0000256" key="1">
    <source>
        <dbReference type="ARBA" id="ARBA00004424"/>
    </source>
</evidence>
<dbReference type="InterPro" id="IPR050382">
    <property type="entry name" value="MFS_Na/Anion_cotransporter"/>
</dbReference>
<keyword evidence="9" id="KW-0406">Ion transport</keyword>
<sequence>MAAVMEMNPTAGKSNCSQEMQVDKKLIPRKVPSLGSTRYVIAFITHLCNFTLKAQGVIMNITMVAMVNSTDHWFQFNGSTEMLPVDSFDSQNNVSKSRPAEVPLYDWSPQIQGIIFSSLNYGVILTLAPSGYIAGRIGTKRVVAIALFGSSLFTLLTPLTAGLGLFCLIVTRILQGLAQGSGLGGQCALWEKWGPPQERSRLCTIALSGLMLGVFIAILLGGVISQAFGWPFVFYIFGGIGCICCLLWCFLVYDDPTSHPWINITEKEYIISSLAQQVGSSKPSFPIKAMVRSLPVWSIFLCCFSNNWLINTLVAYMPTYISSVFNINIRDNGFLSALPFIVSWGIGLLGGQLADFLLTKNVRLVTVRKIATVLGNLPSAVLLVVLPYLNSTYITTMTFLTLSCGLIPLCQSGIYINALDIAPRHSSFLMGASRGFAQTAAILAPTVCGFLLSQDAEFGWRNVFLLLFAINLSGLTFYLIFGEADIQDWAKERKLTRL</sequence>
<comment type="similarity">
    <text evidence="2">Belongs to the major facilitator superfamily. Sodium/anion cotransporter family.</text>
</comment>
<keyword evidence="16" id="KW-1185">Reference proteome</keyword>
<dbReference type="GO" id="GO:0015562">
    <property type="term" value="F:efflux transmembrane transporter activity"/>
    <property type="evidence" value="ECO:0007669"/>
    <property type="project" value="TreeGrafter"/>
</dbReference>
<dbReference type="GO" id="GO:0042910">
    <property type="term" value="F:xenobiotic transmembrane transporter activity"/>
    <property type="evidence" value="ECO:0007669"/>
    <property type="project" value="TreeGrafter"/>
</dbReference>
<keyword evidence="4" id="KW-1003">Cell membrane</keyword>
<evidence type="ECO:0000313" key="17">
    <source>
        <dbReference type="RefSeq" id="XP_007526002.1"/>
    </source>
</evidence>
<evidence type="ECO:0000256" key="5">
    <source>
        <dbReference type="ARBA" id="ARBA00022692"/>
    </source>
</evidence>
<dbReference type="FunCoup" id="A0A1S2ZX82">
    <property type="interactions" value="52"/>
</dbReference>
<evidence type="ECO:0000256" key="3">
    <source>
        <dbReference type="ARBA" id="ARBA00022448"/>
    </source>
</evidence>
<dbReference type="OrthoDB" id="2985014at2759"/>
<protein>
    <submittedName>
        <fullName evidence="17 18">Sodium-dependent phosphate transport protein 4 isoform X1</fullName>
    </submittedName>
</protein>
<dbReference type="InterPro" id="IPR011701">
    <property type="entry name" value="MFS"/>
</dbReference>
<keyword evidence="5 14" id="KW-0812">Transmembrane</keyword>
<dbReference type="GO" id="GO:0006814">
    <property type="term" value="P:sodium ion transport"/>
    <property type="evidence" value="ECO:0007669"/>
    <property type="project" value="UniProtKB-KW"/>
</dbReference>
<dbReference type="Pfam" id="PF07690">
    <property type="entry name" value="MFS_1"/>
    <property type="match status" value="1"/>
</dbReference>
<dbReference type="CTD" id="10786"/>
<evidence type="ECO:0000256" key="4">
    <source>
        <dbReference type="ARBA" id="ARBA00022475"/>
    </source>
</evidence>
<evidence type="ECO:0000256" key="14">
    <source>
        <dbReference type="SAM" id="Phobius"/>
    </source>
</evidence>
<dbReference type="InterPro" id="IPR036259">
    <property type="entry name" value="MFS_trans_sf"/>
</dbReference>
<evidence type="ECO:0000256" key="10">
    <source>
        <dbReference type="ARBA" id="ARBA00023136"/>
    </source>
</evidence>